<accession>A0ABP8A969</accession>
<proteinExistence type="predicted"/>
<dbReference type="EMBL" id="BAABBW010000005">
    <property type="protein sequence ID" value="GAA4180080.1"/>
    <property type="molecule type" value="Genomic_DNA"/>
</dbReference>
<reference evidence="4" key="1">
    <citation type="journal article" date="2019" name="Int. J. Syst. Evol. Microbiol.">
        <title>The Global Catalogue of Microorganisms (GCM) 10K type strain sequencing project: providing services to taxonomists for standard genome sequencing and annotation.</title>
        <authorList>
            <consortium name="The Broad Institute Genomics Platform"/>
            <consortium name="The Broad Institute Genome Sequencing Center for Infectious Disease"/>
            <person name="Wu L."/>
            <person name="Ma J."/>
        </authorList>
    </citation>
    <scope>NUCLEOTIDE SEQUENCE [LARGE SCALE GENOMIC DNA]</scope>
    <source>
        <strain evidence="4">JCM 17591</strain>
    </source>
</reference>
<sequence length="437" mass="44373">MTTRRAAFARWRRERPFWGAVLIALGGIEEFFSGQLDIGKIHIQLGLEGLQALVIPAVLVLLAILIALMPVHRIFYGIIALVLSLYSLIGVNLGGFVIGMLLSAVGGVLAVAWMPRPSRSRKQAGHAMTDAGADVSDAEDAASQDPPGKSRVLHGPGHAEPVIPPGLRKGGAAAAIAALALTVAAVAPQPAQAAETSAVQSGCVLLIFCSPSSTPTPTPSSSASSTPSPSPSSGSGGSVITPGSGGGTTIQVPGQSGSSAPAPGQPAATPGASDPTTQTPLLALGADNDHGLFTTPSATTWGDSLQLSGPSQIGIVTVPLANGSRATAIRIECDQLTIGNFHLDTKNRQEVVNLDTSGMTLKGHAVVYIDRIGTQYGDGEGLDKSLAANPLTLEALMTLLGQGHMVLGLLGAQADSLSYSDFQESASLQSTGVPTSP</sequence>
<dbReference type="Pfam" id="PF19609">
    <property type="entry name" value="DUF6114"/>
    <property type="match status" value="1"/>
</dbReference>
<dbReference type="Proteomes" id="UP001501079">
    <property type="component" value="Unassembled WGS sequence"/>
</dbReference>
<evidence type="ECO:0000256" key="1">
    <source>
        <dbReference type="SAM" id="MobiDB-lite"/>
    </source>
</evidence>
<feature type="compositionally biased region" description="Low complexity" evidence="1">
    <location>
        <begin position="214"/>
        <end position="242"/>
    </location>
</feature>
<name>A0ABP8A969_9MICO</name>
<keyword evidence="4" id="KW-1185">Reference proteome</keyword>
<feature type="region of interest" description="Disordered" evidence="1">
    <location>
        <begin position="122"/>
        <end position="165"/>
    </location>
</feature>
<evidence type="ECO:0000313" key="4">
    <source>
        <dbReference type="Proteomes" id="UP001501079"/>
    </source>
</evidence>
<protein>
    <submittedName>
        <fullName evidence="3">Uncharacterized protein</fullName>
    </submittedName>
</protein>
<organism evidence="3 4">
    <name type="scientific">Gryllotalpicola koreensis</name>
    <dbReference type="NCBI Taxonomy" id="993086"/>
    <lineage>
        <taxon>Bacteria</taxon>
        <taxon>Bacillati</taxon>
        <taxon>Actinomycetota</taxon>
        <taxon>Actinomycetes</taxon>
        <taxon>Micrococcales</taxon>
        <taxon>Microbacteriaceae</taxon>
        <taxon>Gryllotalpicola</taxon>
    </lineage>
</organism>
<feature type="transmembrane region" description="Helical" evidence="2">
    <location>
        <begin position="49"/>
        <end position="67"/>
    </location>
</feature>
<keyword evidence="2" id="KW-0472">Membrane</keyword>
<dbReference type="RefSeq" id="WP_344756540.1">
    <property type="nucleotide sequence ID" value="NZ_BAABBW010000005.1"/>
</dbReference>
<keyword evidence="2" id="KW-0812">Transmembrane</keyword>
<evidence type="ECO:0000313" key="3">
    <source>
        <dbReference type="EMBL" id="GAA4180080.1"/>
    </source>
</evidence>
<evidence type="ECO:0000256" key="2">
    <source>
        <dbReference type="SAM" id="Phobius"/>
    </source>
</evidence>
<dbReference type="InterPro" id="IPR046096">
    <property type="entry name" value="DUF6114"/>
</dbReference>
<feature type="transmembrane region" description="Helical" evidence="2">
    <location>
        <begin position="74"/>
        <end position="90"/>
    </location>
</feature>
<gene>
    <name evidence="3" type="ORF">GCM10022287_33440</name>
</gene>
<keyword evidence="2" id="KW-1133">Transmembrane helix</keyword>
<feature type="compositionally biased region" description="Low complexity" evidence="1">
    <location>
        <begin position="253"/>
        <end position="273"/>
    </location>
</feature>
<comment type="caution">
    <text evidence="3">The sequence shown here is derived from an EMBL/GenBank/DDBJ whole genome shotgun (WGS) entry which is preliminary data.</text>
</comment>
<feature type="region of interest" description="Disordered" evidence="1">
    <location>
        <begin position="214"/>
        <end position="289"/>
    </location>
</feature>